<feature type="coiled-coil region" evidence="4">
    <location>
        <begin position="423"/>
        <end position="508"/>
    </location>
</feature>
<dbReference type="InterPro" id="IPR027417">
    <property type="entry name" value="P-loop_NTPase"/>
</dbReference>
<feature type="coiled-coil region" evidence="4">
    <location>
        <begin position="351"/>
        <end position="378"/>
    </location>
</feature>
<dbReference type="PANTHER" id="PTHR32114">
    <property type="entry name" value="ABC TRANSPORTER ABCH.3"/>
    <property type="match status" value="1"/>
</dbReference>
<keyword evidence="4" id="KW-0175">Coiled coil</keyword>
<dbReference type="EMBL" id="FNPV01000009">
    <property type="protein sequence ID" value="SDZ11765.1"/>
    <property type="molecule type" value="Genomic_DNA"/>
</dbReference>
<protein>
    <recommendedName>
        <fullName evidence="3">Nuclease SbcCD subunit C</fullName>
    </recommendedName>
</protein>
<feature type="coiled-coil region" evidence="4">
    <location>
        <begin position="768"/>
        <end position="834"/>
    </location>
</feature>
<evidence type="ECO:0000256" key="2">
    <source>
        <dbReference type="ARBA" id="ARBA00011322"/>
    </source>
</evidence>
<feature type="coiled-coil region" evidence="4">
    <location>
        <begin position="208"/>
        <end position="327"/>
    </location>
</feature>
<feature type="domain" description="DED" evidence="5">
    <location>
        <begin position="735"/>
        <end position="810"/>
    </location>
</feature>
<dbReference type="SUPFAM" id="SSF52540">
    <property type="entry name" value="P-loop containing nucleoside triphosphate hydrolases"/>
    <property type="match status" value="2"/>
</dbReference>
<dbReference type="GO" id="GO:0004527">
    <property type="term" value="F:exonuclease activity"/>
    <property type="evidence" value="ECO:0007669"/>
    <property type="project" value="UniProtKB-KW"/>
</dbReference>
<dbReference type="GO" id="GO:0006302">
    <property type="term" value="P:double-strand break repair"/>
    <property type="evidence" value="ECO:0007669"/>
    <property type="project" value="InterPro"/>
</dbReference>
<dbReference type="Proteomes" id="UP000199230">
    <property type="component" value="Unassembled WGS sequence"/>
</dbReference>
<comment type="similarity">
    <text evidence="1">Belongs to the SMC family. SbcC subfamily.</text>
</comment>
<dbReference type="PROSITE" id="PS50168">
    <property type="entry name" value="DED"/>
    <property type="match status" value="1"/>
</dbReference>
<evidence type="ECO:0000256" key="4">
    <source>
        <dbReference type="SAM" id="Coils"/>
    </source>
</evidence>
<comment type="subunit">
    <text evidence="2">Heterodimer of SbcC and SbcD.</text>
</comment>
<evidence type="ECO:0000313" key="7">
    <source>
        <dbReference type="Proteomes" id="UP000199230"/>
    </source>
</evidence>
<keyword evidence="6" id="KW-0269">Exonuclease</keyword>
<sequence>MILNQLIIQALGPYKGKEVIDFDLLNKAQLFAISGKTGAGKTAIFDGICYALYGRASGQHRSNAEELRCIYAEDQDYTEASLEFTVRGSRYRARRQMAHIKKNNKSKTGGGIELHRWVFFKEKEDYGWESMLESGKVNEMNEKIMALTGLDVDQFRQIVMLPQGEFEKLLLAKAEDKKRILRQIFHTNLYQRFTEKLDQRRKEVDQEYFQLRQNLRSREDSLEELLKEEEALESNLLLKEKERNIYQLMKALAKDMERLEERKTGLEIQLEKQDELIQKADEHYYKAKENNQKLEELEAERQKMKSLEEQQEKMKSWQHSLEEAEKAQKIQHFYQRKKETEEICVQKTKVLKGAKEEAIRVEEKRIQAEKQWEEEEKKKPYRKETEKAYDRILEALPKVKELSRKRDRLHLGQKEAEGYGKKMEDLSQRQALGEKRLKELRKEQERDSEALEKEARLIKEQAKLQQDCQELQELIRRKEEEKLLSKQMEKAEAKLKSNREEARKAEQKWLDNQARWLAMNLQEGEPCPVCGSLEHPEKATGIGEEVNRKTMEEAKEKEKKANDAYIQVVTKWETVNAALEEGIQKREDLLGKKDGLEAIEKSKQEEKQRVDEELKAMEAQRRNYEQRKEALRKGEKALIELTEKHKEMGAKQQELVSEIATLQGQVQSIEEALPEHLLELKELEKQKQTLEAKIEEAKKAYEKAESQYNDWREKQAAATVTLEYADKNQKEAKKAMETVAEQWKEKLAQEDFESMEAYVAAHMPEEKMKKLREVLQQYKEQRSLTEEKVKSLEILLKKVEKEDLEAVLHHCQQLRQEQKKHQKELGRKESLLRETGSLKGYIEKEWEKMQEREEERNRIANLYQCANGTGNDQKLALETYVLQHYFHRVLKAANLRLDQLTMGRYRLVADQEREKHGGRSGLGIDVIDVFNEQQRSVRTFSGGEKFNASLCLALGLFDVIQSESGGTEMKTMFIDEGFGSLDTQESLPKAIQMLNQIQETGRVIGVISHVSEMKEQLPAILEVIKDSDGSSTTRIKVNA</sequence>
<organism evidence="6 7">
    <name type="scientific">Tindallia californiensis</name>
    <dbReference type="NCBI Taxonomy" id="159292"/>
    <lineage>
        <taxon>Bacteria</taxon>
        <taxon>Bacillati</taxon>
        <taxon>Bacillota</taxon>
        <taxon>Clostridia</taxon>
        <taxon>Peptostreptococcales</taxon>
        <taxon>Tindalliaceae</taxon>
        <taxon>Tindallia</taxon>
    </lineage>
</organism>
<dbReference type="GO" id="GO:0016887">
    <property type="term" value="F:ATP hydrolysis activity"/>
    <property type="evidence" value="ECO:0007669"/>
    <property type="project" value="InterPro"/>
</dbReference>
<evidence type="ECO:0000256" key="3">
    <source>
        <dbReference type="ARBA" id="ARBA00013368"/>
    </source>
</evidence>
<dbReference type="Pfam" id="PF13476">
    <property type="entry name" value="AAA_23"/>
    <property type="match status" value="1"/>
</dbReference>
<dbReference type="RefSeq" id="WP_093314802.1">
    <property type="nucleotide sequence ID" value="NZ_FNPV01000009.1"/>
</dbReference>
<keyword evidence="6" id="KW-0540">Nuclease</keyword>
<evidence type="ECO:0000259" key="5">
    <source>
        <dbReference type="PROSITE" id="PS50168"/>
    </source>
</evidence>
<dbReference type="Pfam" id="PF13558">
    <property type="entry name" value="SbcC_Walker_B"/>
    <property type="match status" value="1"/>
</dbReference>
<dbReference type="OrthoDB" id="9795626at2"/>
<dbReference type="InterPro" id="IPR038729">
    <property type="entry name" value="Rad50/SbcC_AAA"/>
</dbReference>
<dbReference type="PANTHER" id="PTHR32114:SF2">
    <property type="entry name" value="ABC TRANSPORTER ABCH.3"/>
    <property type="match status" value="1"/>
</dbReference>
<feature type="coiled-coil region" evidence="4">
    <location>
        <begin position="596"/>
        <end position="714"/>
    </location>
</feature>
<dbReference type="AlphaFoldDB" id="A0A1H3QFH8"/>
<keyword evidence="7" id="KW-1185">Reference proteome</keyword>
<name>A0A1H3QFH8_9FIRM</name>
<evidence type="ECO:0000256" key="1">
    <source>
        <dbReference type="ARBA" id="ARBA00006930"/>
    </source>
</evidence>
<proteinExistence type="inferred from homology"/>
<gene>
    <name evidence="6" type="ORF">SAMN05192546_10933</name>
</gene>
<accession>A0A1H3QFH8</accession>
<reference evidence="6 7" key="1">
    <citation type="submission" date="2016-10" db="EMBL/GenBank/DDBJ databases">
        <authorList>
            <person name="de Groot N.N."/>
        </authorList>
    </citation>
    <scope>NUCLEOTIDE SEQUENCE [LARGE SCALE GENOMIC DNA]</scope>
    <source>
        <strain evidence="6 7">APO</strain>
    </source>
</reference>
<keyword evidence="6" id="KW-0378">Hydrolase</keyword>
<dbReference type="InterPro" id="IPR001875">
    <property type="entry name" value="DED_dom"/>
</dbReference>
<evidence type="ECO:0000313" key="6">
    <source>
        <dbReference type="EMBL" id="SDZ11765.1"/>
    </source>
</evidence>
<dbReference type="STRING" id="159292.SAMN05192546_10933"/>
<dbReference type="Gene3D" id="3.40.50.300">
    <property type="entry name" value="P-loop containing nucleotide triphosphate hydrolases"/>
    <property type="match status" value="2"/>
</dbReference>